<sequence length="56" mass="6453">MNQQNKKPQRNLEKEVSLLQQQLMIALSDKVMIQAMLDDALEELDQIKNGNQEVAE</sequence>
<protein>
    <recommendedName>
        <fullName evidence="2">Phage protein</fullName>
    </recommendedName>
</protein>
<organism evidence="1">
    <name type="scientific">Macrococcus psychrotolerans</name>
    <dbReference type="NCBI Taxonomy" id="3039389"/>
    <lineage>
        <taxon>Bacteria</taxon>
        <taxon>Bacillati</taxon>
        <taxon>Bacillota</taxon>
        <taxon>Bacilli</taxon>
        <taxon>Bacillales</taxon>
        <taxon>Staphylococcaceae</taxon>
        <taxon>Macrococcus</taxon>
    </lineage>
</organism>
<accession>A0AAT9P2I9</accession>
<dbReference type="AlphaFoldDB" id="A0AAT9P2I9"/>
<name>A0AAT9P2I9_9STAP</name>
<proteinExistence type="predicted"/>
<dbReference type="EMBL" id="CP079955">
    <property type="protein sequence ID" value="QYA32242.1"/>
    <property type="molecule type" value="Genomic_DNA"/>
</dbReference>
<evidence type="ECO:0000313" key="1">
    <source>
        <dbReference type="EMBL" id="QYA32242.1"/>
    </source>
</evidence>
<reference evidence="1" key="1">
    <citation type="submission" date="2021-07" db="EMBL/GenBank/DDBJ databases">
        <title>Prevalence and characterization of methicillin-resistant Macrococcus spp. in food producing animals and meat in Switzerland in 2019.</title>
        <authorList>
            <person name="Keller J.E."/>
            <person name="Schwendener S."/>
            <person name="Neuenschwander J."/>
            <person name="Overesch G."/>
            <person name="Perreten V."/>
        </authorList>
    </citation>
    <scope>NUCLEOTIDE SEQUENCE</scope>
    <source>
        <strain evidence="1">19Msa1099</strain>
    </source>
</reference>
<evidence type="ECO:0008006" key="2">
    <source>
        <dbReference type="Google" id="ProtNLM"/>
    </source>
</evidence>
<gene>
    <name evidence="1" type="ORF">KYI10_07560</name>
</gene>